<name>A0ABM7NRU6_9VIRU</name>
<protein>
    <recommendedName>
        <fullName evidence="3">C1q domain-containing protein</fullName>
    </recommendedName>
</protein>
<organism evidence="1 2">
    <name type="scientific">Cotonvirus japonicus</name>
    <dbReference type="NCBI Taxonomy" id="2811091"/>
    <lineage>
        <taxon>Viruses</taxon>
        <taxon>Varidnaviria</taxon>
        <taxon>Bamfordvirae</taxon>
        <taxon>Nucleocytoviricota</taxon>
        <taxon>Megaviricetes</taxon>
        <taxon>Imitervirales</taxon>
        <taxon>Mimiviridae</taxon>
        <taxon>Megamimivirinae</taxon>
        <taxon>Cotonvirus</taxon>
        <taxon>Cotonvirus japonicum</taxon>
    </lineage>
</organism>
<dbReference type="RefSeq" id="YP_010841477.1">
    <property type="nucleotide sequence ID" value="NC_079139.1"/>
</dbReference>
<dbReference type="SUPFAM" id="SSF49842">
    <property type="entry name" value="TNF-like"/>
    <property type="match status" value="1"/>
</dbReference>
<dbReference type="Gene3D" id="2.60.120.40">
    <property type="match status" value="1"/>
</dbReference>
<evidence type="ECO:0000313" key="2">
    <source>
        <dbReference type="Proteomes" id="UP001321479"/>
    </source>
</evidence>
<proteinExistence type="predicted"/>
<dbReference type="InterPro" id="IPR008983">
    <property type="entry name" value="Tumour_necrosis_fac-like_dom"/>
</dbReference>
<sequence length="223" mass="23241">MACQNYTYGCVSTSYPSCYARGCGTIPFPSNCVQVCQPVCGSPCVTSCPSPCPTPIPCPVTIVEYLTTAPTATTIPSGPVGFPPTPIPVGSTTIPEGTVTTIIGYATTPIRSIGGITLNVATGQFTVPLAGTYLITGFVGFSANTIGTREVYIYKVNGATSVITLVSLDNKNAVSIGPTYTSFSAQEYLNAGDRIFFAATQNSGSVITTIADNRFSISRLNRQ</sequence>
<evidence type="ECO:0008006" key="3">
    <source>
        <dbReference type="Google" id="ProtNLM"/>
    </source>
</evidence>
<reference evidence="1 2" key="1">
    <citation type="submission" date="2021-02" db="EMBL/GenBank/DDBJ databases">
        <title>Cotonvirus japonicus, which uses Golgi apparatus of host cells for its virion factory, phylogenetically links tailed tupanvirus and icosahedral mimivirus.</title>
        <authorList>
            <person name="Takahashi H."/>
            <person name="Fukaya S."/>
            <person name="Song C."/>
            <person name="Murata K."/>
            <person name="Takemura M."/>
        </authorList>
    </citation>
    <scope>NUCLEOTIDE SEQUENCE [LARGE SCALE GENOMIC DNA]</scope>
</reference>
<keyword evidence="2" id="KW-1185">Reference proteome</keyword>
<dbReference type="Proteomes" id="UP001321479">
    <property type="component" value="Segment"/>
</dbReference>
<dbReference type="GeneID" id="80558074"/>
<evidence type="ECO:0000313" key="1">
    <source>
        <dbReference type="EMBL" id="BCS82869.1"/>
    </source>
</evidence>
<dbReference type="EMBL" id="AP024483">
    <property type="protein sequence ID" value="BCS82869.1"/>
    <property type="molecule type" value="Genomic_DNA"/>
</dbReference>
<accession>A0ABM7NRU6</accession>